<dbReference type="Proteomes" id="UP001234581">
    <property type="component" value="Unassembled WGS sequence"/>
</dbReference>
<reference evidence="2 3" key="1">
    <citation type="submission" date="2023-03" db="EMBL/GenBank/DDBJ databases">
        <title>Genome sequence of Lichtheimia ornata CBS 291.66.</title>
        <authorList>
            <person name="Mohabir J.T."/>
            <person name="Shea T.P."/>
            <person name="Kurbessoian T."/>
            <person name="Berby B."/>
            <person name="Fontaine J."/>
            <person name="Livny J."/>
            <person name="Gnirke A."/>
            <person name="Stajich J.E."/>
            <person name="Cuomo C.A."/>
        </authorList>
    </citation>
    <scope>NUCLEOTIDE SEQUENCE [LARGE SCALE GENOMIC DNA]</scope>
    <source>
        <strain evidence="2">CBS 291.66</strain>
    </source>
</reference>
<gene>
    <name evidence="2" type="ORF">O0I10_010295</name>
</gene>
<evidence type="ECO:0000256" key="1">
    <source>
        <dbReference type="SAM" id="SignalP"/>
    </source>
</evidence>
<dbReference type="GeneID" id="83217699"/>
<dbReference type="RefSeq" id="XP_058338998.1">
    <property type="nucleotide sequence ID" value="XM_058490277.1"/>
</dbReference>
<keyword evidence="1" id="KW-0732">Signal</keyword>
<dbReference type="EMBL" id="JARTCD010000067">
    <property type="protein sequence ID" value="KAJ8654084.1"/>
    <property type="molecule type" value="Genomic_DNA"/>
</dbReference>
<accession>A0AAD7UV12</accession>
<dbReference type="AlphaFoldDB" id="A0AAD7UV12"/>
<evidence type="ECO:0000313" key="2">
    <source>
        <dbReference type="EMBL" id="KAJ8654084.1"/>
    </source>
</evidence>
<evidence type="ECO:0000313" key="3">
    <source>
        <dbReference type="Proteomes" id="UP001234581"/>
    </source>
</evidence>
<keyword evidence="3" id="KW-1185">Reference proteome</keyword>
<sequence length="310" mass="34637">MKLLLFFVTVVAVVCTSAAHPIDDSTASSSSSRPASGYRVDFYHIHHADNSDHHGNSDASTSSNTLVQVDRFAQLIATHWQFDHLDTIKSACYDYIAQQMRDHIEISVHGSSNSNNDDDDPTLIATAPDQHPLSAISSSDVMDLDILRAQIFGAIQAHVGGRLPIMWDELGDKLGRPAIELYVRRLVLSHCDSVSNDDDHVEHACLVEYGHQILAEIDRYVVRHLINLFDIMNGEYLEPLLQHTATDLHQVLAYFNTALFSHETTRLSLHVLPWKQAEQRTHLYDFAASASNSPDHASDIIGYYANLARI</sequence>
<comment type="caution">
    <text evidence="2">The sequence shown here is derived from an EMBL/GenBank/DDBJ whole genome shotgun (WGS) entry which is preliminary data.</text>
</comment>
<feature type="chain" id="PRO_5041981457" evidence="1">
    <location>
        <begin position="20"/>
        <end position="310"/>
    </location>
</feature>
<protein>
    <submittedName>
        <fullName evidence="2">Uncharacterized protein</fullName>
    </submittedName>
</protein>
<name>A0AAD7UV12_9FUNG</name>
<organism evidence="2 3">
    <name type="scientific">Lichtheimia ornata</name>
    <dbReference type="NCBI Taxonomy" id="688661"/>
    <lineage>
        <taxon>Eukaryota</taxon>
        <taxon>Fungi</taxon>
        <taxon>Fungi incertae sedis</taxon>
        <taxon>Mucoromycota</taxon>
        <taxon>Mucoromycotina</taxon>
        <taxon>Mucoromycetes</taxon>
        <taxon>Mucorales</taxon>
        <taxon>Lichtheimiaceae</taxon>
        <taxon>Lichtheimia</taxon>
    </lineage>
</organism>
<proteinExistence type="predicted"/>
<feature type="signal peptide" evidence="1">
    <location>
        <begin position="1"/>
        <end position="19"/>
    </location>
</feature>